<protein>
    <submittedName>
        <fullName evidence="1">Uncharacterized protein</fullName>
    </submittedName>
</protein>
<evidence type="ECO:0000313" key="1">
    <source>
        <dbReference type="EMBL" id="KAA8582547.1"/>
    </source>
</evidence>
<sequence>MSTARCAGDYTDAVEYRTVGPLNPDLHQPQQMTNPHNTLTNVVPIHKRCWTLPGTILGHYPPPTSTICHGTSFMWRGVTVSGGTLKTKITNADSHPKHHGWLTACRAVDHNFLYEVSHVPKLWGYVTEIQTDHSVVESLKTLEIFLGRASQT</sequence>
<keyword evidence="2" id="KW-1185">Reference proteome</keyword>
<reference evidence="1 2" key="1">
    <citation type="submission" date="2019-08" db="EMBL/GenBank/DDBJ databases">
        <title>A chromosome-level genome assembly, high-density linkage maps, and genome scans reveal the genomic architecture of hybrid incompatibilities underlying speciation via character displacement in darters (Percidae: Etheostominae).</title>
        <authorList>
            <person name="Moran R.L."/>
            <person name="Catchen J.M."/>
            <person name="Fuller R.C."/>
        </authorList>
    </citation>
    <scope>NUCLEOTIDE SEQUENCE [LARGE SCALE GENOMIC DNA]</scope>
    <source>
        <strain evidence="1">EspeVRDwgs_2016</strain>
        <tissue evidence="1">Muscle</tissue>
    </source>
</reference>
<comment type="caution">
    <text evidence="1">The sequence shown here is derived from an EMBL/GenBank/DDBJ whole genome shotgun (WGS) entry which is preliminary data.</text>
</comment>
<evidence type="ECO:0000313" key="2">
    <source>
        <dbReference type="Proteomes" id="UP000327493"/>
    </source>
</evidence>
<dbReference type="AlphaFoldDB" id="A0A5J5CLG6"/>
<proteinExistence type="predicted"/>
<dbReference type="Proteomes" id="UP000327493">
    <property type="component" value="Chromosome 19"/>
</dbReference>
<organism evidence="1 2">
    <name type="scientific">Etheostoma spectabile</name>
    <name type="common">orangethroat darter</name>
    <dbReference type="NCBI Taxonomy" id="54343"/>
    <lineage>
        <taxon>Eukaryota</taxon>
        <taxon>Metazoa</taxon>
        <taxon>Chordata</taxon>
        <taxon>Craniata</taxon>
        <taxon>Vertebrata</taxon>
        <taxon>Euteleostomi</taxon>
        <taxon>Actinopterygii</taxon>
        <taxon>Neopterygii</taxon>
        <taxon>Teleostei</taxon>
        <taxon>Neoteleostei</taxon>
        <taxon>Acanthomorphata</taxon>
        <taxon>Eupercaria</taxon>
        <taxon>Perciformes</taxon>
        <taxon>Percoidei</taxon>
        <taxon>Percidae</taxon>
        <taxon>Etheostomatinae</taxon>
        <taxon>Etheostoma</taxon>
    </lineage>
</organism>
<gene>
    <name evidence="1" type="ORF">FQN60_006218</name>
</gene>
<dbReference type="EMBL" id="VOFY01000019">
    <property type="protein sequence ID" value="KAA8582547.1"/>
    <property type="molecule type" value="Genomic_DNA"/>
</dbReference>
<name>A0A5J5CLG6_9PERO</name>
<accession>A0A5J5CLG6</accession>